<feature type="domain" description="Translation initiation factor 5A C-terminal" evidence="1">
    <location>
        <begin position="17"/>
        <end position="78"/>
    </location>
</feature>
<accession>A0A2K5ARN9</accession>
<proteinExistence type="predicted"/>
<evidence type="ECO:0000259" key="1">
    <source>
        <dbReference type="SMART" id="SM01376"/>
    </source>
</evidence>
<dbReference type="Pfam" id="PF01287">
    <property type="entry name" value="eIF-5a"/>
    <property type="match status" value="1"/>
</dbReference>
<keyword evidence="2" id="KW-0396">Initiation factor</keyword>
<dbReference type="SMART" id="SM01376">
    <property type="entry name" value="eIF-5a"/>
    <property type="match status" value="1"/>
</dbReference>
<dbReference type="SUPFAM" id="SSF50249">
    <property type="entry name" value="Nucleic acid-binding proteins"/>
    <property type="match status" value="1"/>
</dbReference>
<dbReference type="GO" id="GO:0003743">
    <property type="term" value="F:translation initiation factor activity"/>
    <property type="evidence" value="ECO:0007669"/>
    <property type="project" value="UniProtKB-KW"/>
</dbReference>
<name>A0A2K5ARN9_9ARCH</name>
<dbReference type="AlphaFoldDB" id="A0A2K5ARN9"/>
<dbReference type="KEGG" id="ncv:NCAV_1087"/>
<keyword evidence="3" id="KW-1185">Reference proteome</keyword>
<dbReference type="Gene3D" id="2.40.50.140">
    <property type="entry name" value="Nucleic acid-binding proteins"/>
    <property type="match status" value="1"/>
</dbReference>
<dbReference type="EMBL" id="LT981265">
    <property type="protein sequence ID" value="SPC34264.1"/>
    <property type="molecule type" value="Genomic_DNA"/>
</dbReference>
<sequence>MKRSIVSPVDANIDVPIIEKRNGQIISINNNMLQLMDLETFEVFETDSIEEDAKAKIKQGAQVEYWRVLGRNRVMRVKEQ</sequence>
<dbReference type="Proteomes" id="UP000236248">
    <property type="component" value="Chromosome NCAV"/>
</dbReference>
<dbReference type="GO" id="GO:0045901">
    <property type="term" value="P:positive regulation of translational elongation"/>
    <property type="evidence" value="ECO:0007669"/>
    <property type="project" value="InterPro"/>
</dbReference>
<dbReference type="GO" id="GO:0003746">
    <property type="term" value="F:translation elongation factor activity"/>
    <property type="evidence" value="ECO:0007669"/>
    <property type="project" value="InterPro"/>
</dbReference>
<dbReference type="InterPro" id="IPR012340">
    <property type="entry name" value="NA-bd_OB-fold"/>
</dbReference>
<organism evidence="2 3">
    <name type="scientific">Candidatus Nitrosocaldus cavascurensis</name>
    <dbReference type="NCBI Taxonomy" id="2058097"/>
    <lineage>
        <taxon>Archaea</taxon>
        <taxon>Nitrososphaerota</taxon>
        <taxon>Nitrososphaeria</taxon>
        <taxon>Candidatus Nitrosocaldales</taxon>
        <taxon>Candidatus Nitrosocaldaceae</taxon>
        <taxon>Candidatus Nitrosocaldus</taxon>
    </lineage>
</organism>
<protein>
    <submittedName>
        <fullName evidence="2">Translation initiation factor 5A</fullName>
    </submittedName>
</protein>
<reference evidence="3" key="1">
    <citation type="submission" date="2018-01" db="EMBL/GenBank/DDBJ databases">
        <authorList>
            <person name="Kerou L M."/>
        </authorList>
    </citation>
    <scope>NUCLEOTIDE SEQUENCE [LARGE SCALE GENOMIC DNA]</scope>
    <source>
        <strain evidence="3">SCU2</strain>
    </source>
</reference>
<dbReference type="GO" id="GO:0043022">
    <property type="term" value="F:ribosome binding"/>
    <property type="evidence" value="ECO:0007669"/>
    <property type="project" value="InterPro"/>
</dbReference>
<dbReference type="GO" id="GO:0045905">
    <property type="term" value="P:positive regulation of translational termination"/>
    <property type="evidence" value="ECO:0007669"/>
    <property type="project" value="InterPro"/>
</dbReference>
<keyword evidence="2" id="KW-0648">Protein biosynthesis</keyword>
<evidence type="ECO:0000313" key="3">
    <source>
        <dbReference type="Proteomes" id="UP000236248"/>
    </source>
</evidence>
<gene>
    <name evidence="2" type="ORF">NCAV_1087</name>
</gene>
<evidence type="ECO:0000313" key="2">
    <source>
        <dbReference type="EMBL" id="SPC34264.1"/>
    </source>
</evidence>
<dbReference type="InterPro" id="IPR020189">
    <property type="entry name" value="IF5A_C"/>
</dbReference>
<dbReference type="GO" id="GO:0003723">
    <property type="term" value="F:RNA binding"/>
    <property type="evidence" value="ECO:0007669"/>
    <property type="project" value="InterPro"/>
</dbReference>